<feature type="compositionally biased region" description="Basic residues" evidence="1">
    <location>
        <begin position="165"/>
        <end position="175"/>
    </location>
</feature>
<feature type="region of interest" description="Disordered" evidence="1">
    <location>
        <begin position="37"/>
        <end position="64"/>
    </location>
</feature>
<dbReference type="EMBL" id="AMZH03003539">
    <property type="protein sequence ID" value="RRT72019.1"/>
    <property type="molecule type" value="Genomic_DNA"/>
</dbReference>
<feature type="region of interest" description="Disordered" evidence="1">
    <location>
        <begin position="152"/>
        <end position="202"/>
    </location>
</feature>
<dbReference type="Proteomes" id="UP000287651">
    <property type="component" value="Unassembled WGS sequence"/>
</dbReference>
<organism evidence="2 3">
    <name type="scientific">Ensete ventricosum</name>
    <name type="common">Abyssinian banana</name>
    <name type="synonym">Musa ensete</name>
    <dbReference type="NCBI Taxonomy" id="4639"/>
    <lineage>
        <taxon>Eukaryota</taxon>
        <taxon>Viridiplantae</taxon>
        <taxon>Streptophyta</taxon>
        <taxon>Embryophyta</taxon>
        <taxon>Tracheophyta</taxon>
        <taxon>Spermatophyta</taxon>
        <taxon>Magnoliopsida</taxon>
        <taxon>Liliopsida</taxon>
        <taxon>Zingiberales</taxon>
        <taxon>Musaceae</taxon>
        <taxon>Ensete</taxon>
    </lineage>
</organism>
<name>A0A427A6Z9_ENSVE</name>
<protein>
    <submittedName>
        <fullName evidence="2">Uncharacterized protein</fullName>
    </submittedName>
</protein>
<gene>
    <name evidence="2" type="ORF">B296_00005126</name>
</gene>
<sequence>MDPSCFGWRGVKPVANLEPLRHPTDIHLRWSPGNDSQIGFSRERRGGGWRRGDRRMDEGDDRERRENLESKLRIVRGFDHKSYEEEGRRFVLRSSIEDVMLAGASDFALYSCTRKAGRRGGLTARLFHQNPVAHGTGFSRLLRCELLRGEEGGRRQPMPRDERRRAARPFRRPRRTCTQCIHQRGNEPEVKGRDADADSVYA</sequence>
<accession>A0A427A6Z9</accession>
<dbReference type="AlphaFoldDB" id="A0A427A6Z9"/>
<evidence type="ECO:0000313" key="3">
    <source>
        <dbReference type="Proteomes" id="UP000287651"/>
    </source>
</evidence>
<feature type="compositionally biased region" description="Basic and acidic residues" evidence="1">
    <location>
        <begin position="184"/>
        <end position="196"/>
    </location>
</feature>
<evidence type="ECO:0000313" key="2">
    <source>
        <dbReference type="EMBL" id="RRT72019.1"/>
    </source>
</evidence>
<comment type="caution">
    <text evidence="2">The sequence shown here is derived from an EMBL/GenBank/DDBJ whole genome shotgun (WGS) entry which is preliminary data.</text>
</comment>
<feature type="compositionally biased region" description="Basic and acidic residues" evidence="1">
    <location>
        <begin position="152"/>
        <end position="164"/>
    </location>
</feature>
<proteinExistence type="predicted"/>
<feature type="compositionally biased region" description="Basic and acidic residues" evidence="1">
    <location>
        <begin position="41"/>
        <end position="64"/>
    </location>
</feature>
<evidence type="ECO:0000256" key="1">
    <source>
        <dbReference type="SAM" id="MobiDB-lite"/>
    </source>
</evidence>
<reference evidence="2 3" key="1">
    <citation type="journal article" date="2014" name="Agronomy (Basel)">
        <title>A Draft Genome Sequence for Ensete ventricosum, the Drought-Tolerant Tree Against Hunger.</title>
        <authorList>
            <person name="Harrison J."/>
            <person name="Moore K.A."/>
            <person name="Paszkiewicz K."/>
            <person name="Jones T."/>
            <person name="Grant M."/>
            <person name="Ambacheew D."/>
            <person name="Muzemil S."/>
            <person name="Studholme D.J."/>
        </authorList>
    </citation>
    <scope>NUCLEOTIDE SEQUENCE [LARGE SCALE GENOMIC DNA]</scope>
</reference>